<dbReference type="EMBL" id="JBHTKB010000002">
    <property type="protein sequence ID" value="MFD0913918.1"/>
    <property type="molecule type" value="Genomic_DNA"/>
</dbReference>
<feature type="transmembrane region" description="Helical" evidence="6">
    <location>
        <begin position="250"/>
        <end position="272"/>
    </location>
</feature>
<keyword evidence="4 6" id="KW-1133">Transmembrane helix</keyword>
<feature type="domain" description="Type II secretion system protein GspF" evidence="7">
    <location>
        <begin position="139"/>
        <end position="265"/>
    </location>
</feature>
<evidence type="ECO:0000256" key="5">
    <source>
        <dbReference type="ARBA" id="ARBA00023136"/>
    </source>
</evidence>
<evidence type="ECO:0000256" key="4">
    <source>
        <dbReference type="ARBA" id="ARBA00022989"/>
    </source>
</evidence>
<comment type="caution">
    <text evidence="8">The sequence shown here is derived from an EMBL/GenBank/DDBJ whole genome shotgun (WGS) entry which is preliminary data.</text>
</comment>
<feature type="transmembrane region" description="Helical" evidence="6">
    <location>
        <begin position="105"/>
        <end position="122"/>
    </location>
</feature>
<protein>
    <submittedName>
        <fullName evidence="8">Type II secretion system F family protein</fullName>
    </submittedName>
</protein>
<feature type="transmembrane region" description="Helical" evidence="6">
    <location>
        <begin position="6"/>
        <end position="24"/>
    </location>
</feature>
<accession>A0ABW3F8D6</accession>
<keyword evidence="5 6" id="KW-0472">Membrane</keyword>
<dbReference type="PANTHER" id="PTHR35007">
    <property type="entry name" value="INTEGRAL MEMBRANE PROTEIN-RELATED"/>
    <property type="match status" value="1"/>
</dbReference>
<feature type="transmembrane region" description="Helical" evidence="6">
    <location>
        <begin position="284"/>
        <end position="303"/>
    </location>
</feature>
<keyword evidence="2" id="KW-1003">Cell membrane</keyword>
<evidence type="ECO:0000256" key="1">
    <source>
        <dbReference type="ARBA" id="ARBA00004651"/>
    </source>
</evidence>
<keyword evidence="3 6" id="KW-0812">Transmembrane</keyword>
<proteinExistence type="predicted"/>
<evidence type="ECO:0000259" key="7">
    <source>
        <dbReference type="Pfam" id="PF00482"/>
    </source>
</evidence>
<organism evidence="8 9">
    <name type="scientific">Methylophilus luteus</name>
    <dbReference type="NCBI Taxonomy" id="640108"/>
    <lineage>
        <taxon>Bacteria</taxon>
        <taxon>Pseudomonadati</taxon>
        <taxon>Pseudomonadota</taxon>
        <taxon>Betaproteobacteria</taxon>
        <taxon>Nitrosomonadales</taxon>
        <taxon>Methylophilaceae</taxon>
        <taxon>Methylophilus</taxon>
    </lineage>
</organism>
<sequence length="306" mass="34476">MMNMLAMSFLLLPVAMLFFAIWMFRHSKQARIRERMVRHFREVLPDGTTVAGVAPGVQQTRWHQFVTRASIYIGFELQKKHAFLIPLALLLLAMSGWLIYGLAGAILIVGTSLFIFGFLLPYSRLRRRQAQTIAQIPLFIDQLLRSLSTGRSLESAIRFASSESLPPLRYIVDRVTRAADLGADMVENLTEAAKLHNLRELNLIALSMRISNQYGGSPRDMLDSVVKMVRQQELARRELAAMTGETRMSAWVLGMTPLAIALYIMVMNPNYLNMLLDDATGKTLLTTALCLQGAGAFILWRMLRSV</sequence>
<evidence type="ECO:0000313" key="8">
    <source>
        <dbReference type="EMBL" id="MFD0913918.1"/>
    </source>
</evidence>
<gene>
    <name evidence="8" type="ORF">ACFQ1Z_10200</name>
</gene>
<feature type="transmembrane region" description="Helical" evidence="6">
    <location>
        <begin position="82"/>
        <end position="99"/>
    </location>
</feature>
<evidence type="ECO:0000313" key="9">
    <source>
        <dbReference type="Proteomes" id="UP001597128"/>
    </source>
</evidence>
<evidence type="ECO:0000256" key="6">
    <source>
        <dbReference type="SAM" id="Phobius"/>
    </source>
</evidence>
<dbReference type="InterPro" id="IPR018076">
    <property type="entry name" value="T2SS_GspF_dom"/>
</dbReference>
<evidence type="ECO:0000256" key="2">
    <source>
        <dbReference type="ARBA" id="ARBA00022475"/>
    </source>
</evidence>
<comment type="subcellular location">
    <subcellularLocation>
        <location evidence="1">Cell membrane</location>
        <topology evidence="1">Multi-pass membrane protein</topology>
    </subcellularLocation>
</comment>
<keyword evidence="9" id="KW-1185">Reference proteome</keyword>
<name>A0ABW3F8D6_9PROT</name>
<evidence type="ECO:0000256" key="3">
    <source>
        <dbReference type="ARBA" id="ARBA00022692"/>
    </source>
</evidence>
<dbReference type="PANTHER" id="PTHR35007:SF1">
    <property type="entry name" value="PILUS ASSEMBLY PROTEIN"/>
    <property type="match status" value="1"/>
</dbReference>
<reference evidence="9" key="1">
    <citation type="journal article" date="2019" name="Int. J. Syst. Evol. Microbiol.">
        <title>The Global Catalogue of Microorganisms (GCM) 10K type strain sequencing project: providing services to taxonomists for standard genome sequencing and annotation.</title>
        <authorList>
            <consortium name="The Broad Institute Genomics Platform"/>
            <consortium name="The Broad Institute Genome Sequencing Center for Infectious Disease"/>
            <person name="Wu L."/>
            <person name="Ma J."/>
        </authorList>
    </citation>
    <scope>NUCLEOTIDE SEQUENCE [LARGE SCALE GENOMIC DNA]</scope>
    <source>
        <strain evidence="9">CCUG 58412</strain>
    </source>
</reference>
<dbReference type="Pfam" id="PF00482">
    <property type="entry name" value="T2SSF"/>
    <property type="match status" value="1"/>
</dbReference>
<dbReference type="RefSeq" id="WP_379057412.1">
    <property type="nucleotide sequence ID" value="NZ_JBHTKB010000002.1"/>
</dbReference>
<dbReference type="Proteomes" id="UP001597128">
    <property type="component" value="Unassembled WGS sequence"/>
</dbReference>